<protein>
    <submittedName>
        <fullName evidence="1">Uncharacterized protein</fullName>
    </submittedName>
</protein>
<organism evidence="1">
    <name type="scientific">marine sediment metagenome</name>
    <dbReference type="NCBI Taxonomy" id="412755"/>
    <lineage>
        <taxon>unclassified sequences</taxon>
        <taxon>metagenomes</taxon>
        <taxon>ecological metagenomes</taxon>
    </lineage>
</organism>
<dbReference type="AlphaFoldDB" id="X1KMG9"/>
<dbReference type="EMBL" id="BARV01006118">
    <property type="protein sequence ID" value="GAI08282.1"/>
    <property type="molecule type" value="Genomic_DNA"/>
</dbReference>
<sequence>MSKRRAGTSTDRFYQDWTFERTLEENNQPLEWSIPTPRPIQAAAGGRYHAIEIHSIEWYGTPYLREDHNANLVASLSSVTRLDQDR</sequence>
<feature type="non-terminal residue" evidence="1">
    <location>
        <position position="86"/>
    </location>
</feature>
<proteinExistence type="predicted"/>
<comment type="caution">
    <text evidence="1">The sequence shown here is derived from an EMBL/GenBank/DDBJ whole genome shotgun (WGS) entry which is preliminary data.</text>
</comment>
<gene>
    <name evidence="1" type="ORF">S06H3_12510</name>
</gene>
<name>X1KMG9_9ZZZZ</name>
<accession>X1KMG9</accession>
<evidence type="ECO:0000313" key="1">
    <source>
        <dbReference type="EMBL" id="GAI08282.1"/>
    </source>
</evidence>
<reference evidence="1" key="1">
    <citation type="journal article" date="2014" name="Front. Microbiol.">
        <title>High frequency of phylogenetically diverse reductive dehalogenase-homologous genes in deep subseafloor sedimentary metagenomes.</title>
        <authorList>
            <person name="Kawai M."/>
            <person name="Futagami T."/>
            <person name="Toyoda A."/>
            <person name="Takaki Y."/>
            <person name="Nishi S."/>
            <person name="Hori S."/>
            <person name="Arai W."/>
            <person name="Tsubouchi T."/>
            <person name="Morono Y."/>
            <person name="Uchiyama I."/>
            <person name="Ito T."/>
            <person name="Fujiyama A."/>
            <person name="Inagaki F."/>
            <person name="Takami H."/>
        </authorList>
    </citation>
    <scope>NUCLEOTIDE SEQUENCE</scope>
    <source>
        <strain evidence="1">Expedition CK06-06</strain>
    </source>
</reference>